<evidence type="ECO:0000256" key="3">
    <source>
        <dbReference type="ARBA" id="ARBA00022448"/>
    </source>
</evidence>
<keyword evidence="8 9" id="KW-0472">Membrane</keyword>
<comment type="subcellular location">
    <subcellularLocation>
        <location evidence="1">Cell membrane</location>
        <topology evidence="1">Multi-pass membrane protein</topology>
    </subcellularLocation>
</comment>
<feature type="transmembrane region" description="Helical" evidence="9">
    <location>
        <begin position="107"/>
        <end position="128"/>
    </location>
</feature>
<feature type="transmembrane region" description="Helical" evidence="9">
    <location>
        <begin position="414"/>
        <end position="439"/>
    </location>
</feature>
<dbReference type="SUPFAM" id="SSF103473">
    <property type="entry name" value="MFS general substrate transporter"/>
    <property type="match status" value="1"/>
</dbReference>
<feature type="transmembrane region" description="Helical" evidence="9">
    <location>
        <begin position="270"/>
        <end position="289"/>
    </location>
</feature>
<gene>
    <name evidence="11" type="ORF">ALP21_101600</name>
</gene>
<accession>A0A7Z6Y6G2</accession>
<evidence type="ECO:0000256" key="1">
    <source>
        <dbReference type="ARBA" id="ARBA00004651"/>
    </source>
</evidence>
<protein>
    <submittedName>
        <fullName evidence="11">Major facilitator family transporter</fullName>
    </submittedName>
</protein>
<keyword evidence="4" id="KW-1003">Cell membrane</keyword>
<dbReference type="Proteomes" id="UP000267078">
    <property type="component" value="Unassembled WGS sequence"/>
</dbReference>
<sequence>MMRCWPVVSRPARAWSSFTPEAFRDDAPCACKPRGRAFGMNPAQFDDKTSALTTWMTLLERGIRVAVSIIDPFQIKTPRPAMTTTTVEQVDPATLKKVIVAAAIGNFVEWFDFAVYGFLATTIALQFFPTGDSSAALLKTFAVFAVAFAFRPLGGIFFGMLGDRIGRKKTLAMTILLMAGATTLIGLLPTYAAIGVMAPVLLTIIRCAQGFSAGGEYAGACAYLMEHAPRTQRAWYGSFVPVSTFSAFAAAAVVAYALESFLSTEAMGNWGWRLPFLIAAPLGLVGLYLRWKLDETPAFQAVAQEHAVAHSPLKDTLRHHAVAMCCLGAFVSLTALSFYMFTTYFATYLQVAGGLSRATALLVSLIALAFAAALCPLAGAYSDRVGRRATMATACILLMVVVFPSFLMASSGSFIASIIGVMLLAVGAVLCGVVTAALLSETFPTRTRYTASAITYNMAYTLFGGTAPLMATWLISMTGSNLSPAFYLIAVAALAMAGGMALPETSKISLHDVPVAGEEPVVGAIA</sequence>
<dbReference type="PROSITE" id="PS50850">
    <property type="entry name" value="MFS"/>
    <property type="match status" value="1"/>
</dbReference>
<feature type="transmembrane region" description="Helical" evidence="9">
    <location>
        <begin position="140"/>
        <end position="161"/>
    </location>
</feature>
<comment type="caution">
    <text evidence="11">The sequence shown here is derived from an EMBL/GenBank/DDBJ whole genome shotgun (WGS) entry which is preliminary data.</text>
</comment>
<feature type="domain" description="Major facilitator superfamily (MFS) profile" evidence="10">
    <location>
        <begin position="98"/>
        <end position="507"/>
    </location>
</feature>
<feature type="transmembrane region" description="Helical" evidence="9">
    <location>
        <begin position="200"/>
        <end position="224"/>
    </location>
</feature>
<dbReference type="FunFam" id="1.20.1250.20:FF:000001">
    <property type="entry name" value="Dicarboxylate MFS transporter"/>
    <property type="match status" value="1"/>
</dbReference>
<evidence type="ECO:0000256" key="4">
    <source>
        <dbReference type="ARBA" id="ARBA00022475"/>
    </source>
</evidence>
<dbReference type="EMBL" id="RBUI01000188">
    <property type="protein sequence ID" value="RMU82492.1"/>
    <property type="molecule type" value="Genomic_DNA"/>
</dbReference>
<keyword evidence="3" id="KW-0813">Transport</keyword>
<dbReference type="InterPro" id="IPR011701">
    <property type="entry name" value="MFS"/>
</dbReference>
<dbReference type="PANTHER" id="PTHR43528">
    <property type="entry name" value="ALPHA-KETOGLUTARATE PERMEASE"/>
    <property type="match status" value="1"/>
</dbReference>
<dbReference type="InterPro" id="IPR020846">
    <property type="entry name" value="MFS_dom"/>
</dbReference>
<dbReference type="InterPro" id="IPR051084">
    <property type="entry name" value="H+-coupled_symporters"/>
</dbReference>
<reference evidence="11 12" key="1">
    <citation type="submission" date="2018-08" db="EMBL/GenBank/DDBJ databases">
        <title>Recombination of ecologically and evolutionarily significant loci maintains genetic cohesion in the Pseudomonas syringae species complex.</title>
        <authorList>
            <person name="Dillon M."/>
            <person name="Thakur S."/>
            <person name="Almeida R.N.D."/>
            <person name="Weir B.S."/>
            <person name="Guttman D.S."/>
        </authorList>
    </citation>
    <scope>NUCLEOTIDE SEQUENCE [LARGE SCALE GENOMIC DNA]</scope>
    <source>
        <strain evidence="11 12">1449B</strain>
    </source>
</reference>
<evidence type="ECO:0000259" key="10">
    <source>
        <dbReference type="PROSITE" id="PS50850"/>
    </source>
</evidence>
<evidence type="ECO:0000256" key="2">
    <source>
        <dbReference type="ARBA" id="ARBA00008240"/>
    </source>
</evidence>
<dbReference type="GO" id="GO:0005886">
    <property type="term" value="C:plasma membrane"/>
    <property type="evidence" value="ECO:0007669"/>
    <property type="project" value="UniProtKB-SubCell"/>
</dbReference>
<feature type="transmembrane region" description="Helical" evidence="9">
    <location>
        <begin position="321"/>
        <end position="341"/>
    </location>
</feature>
<keyword evidence="5 9" id="KW-0812">Transmembrane</keyword>
<feature type="transmembrane region" description="Helical" evidence="9">
    <location>
        <begin position="389"/>
        <end position="408"/>
    </location>
</feature>
<evidence type="ECO:0000256" key="5">
    <source>
        <dbReference type="ARBA" id="ARBA00022692"/>
    </source>
</evidence>
<proteinExistence type="inferred from homology"/>
<dbReference type="InterPro" id="IPR036259">
    <property type="entry name" value="MFS_trans_sf"/>
</dbReference>
<dbReference type="PANTHER" id="PTHR43528:SF1">
    <property type="entry name" value="ALPHA-KETOGLUTARATE PERMEASE"/>
    <property type="match status" value="1"/>
</dbReference>
<organism evidence="11 12">
    <name type="scientific">Pseudomonas savastanoi pv. phaseolicola</name>
    <name type="common">Pseudomonas syringae pv. phaseolicola</name>
    <dbReference type="NCBI Taxonomy" id="319"/>
    <lineage>
        <taxon>Bacteria</taxon>
        <taxon>Pseudomonadati</taxon>
        <taxon>Pseudomonadota</taxon>
        <taxon>Gammaproteobacteria</taxon>
        <taxon>Pseudomonadales</taxon>
        <taxon>Pseudomonadaceae</taxon>
        <taxon>Pseudomonas</taxon>
    </lineage>
</organism>
<dbReference type="InterPro" id="IPR005829">
    <property type="entry name" value="Sugar_transporter_CS"/>
</dbReference>
<keyword evidence="7 9" id="KW-1133">Transmembrane helix</keyword>
<feature type="transmembrane region" description="Helical" evidence="9">
    <location>
        <begin position="173"/>
        <end position="194"/>
    </location>
</feature>
<dbReference type="AlphaFoldDB" id="A0A7Z6Y6G2"/>
<evidence type="ECO:0000313" key="12">
    <source>
        <dbReference type="Proteomes" id="UP000267078"/>
    </source>
</evidence>
<evidence type="ECO:0000256" key="7">
    <source>
        <dbReference type="ARBA" id="ARBA00022989"/>
    </source>
</evidence>
<comment type="similarity">
    <text evidence="2">Belongs to the major facilitator superfamily. Metabolite:H+ Symporter (MHS) family (TC 2.A.1.6) family.</text>
</comment>
<evidence type="ECO:0000313" key="11">
    <source>
        <dbReference type="EMBL" id="RMU82492.1"/>
    </source>
</evidence>
<evidence type="ECO:0000256" key="6">
    <source>
        <dbReference type="ARBA" id="ARBA00022847"/>
    </source>
</evidence>
<feature type="transmembrane region" description="Helical" evidence="9">
    <location>
        <begin position="361"/>
        <end position="382"/>
    </location>
</feature>
<dbReference type="GO" id="GO:0015293">
    <property type="term" value="F:symporter activity"/>
    <property type="evidence" value="ECO:0007669"/>
    <property type="project" value="UniProtKB-KW"/>
</dbReference>
<keyword evidence="6" id="KW-0769">Symport</keyword>
<feature type="transmembrane region" description="Helical" evidence="9">
    <location>
        <begin position="460"/>
        <end position="479"/>
    </location>
</feature>
<feature type="transmembrane region" description="Helical" evidence="9">
    <location>
        <begin position="485"/>
        <end position="502"/>
    </location>
</feature>
<dbReference type="PROSITE" id="PS00216">
    <property type="entry name" value="SUGAR_TRANSPORT_1"/>
    <property type="match status" value="1"/>
</dbReference>
<evidence type="ECO:0000256" key="8">
    <source>
        <dbReference type="ARBA" id="ARBA00023136"/>
    </source>
</evidence>
<name>A0A7Z6Y6G2_PSESH</name>
<feature type="transmembrane region" description="Helical" evidence="9">
    <location>
        <begin position="236"/>
        <end position="258"/>
    </location>
</feature>
<evidence type="ECO:0000256" key="9">
    <source>
        <dbReference type="SAM" id="Phobius"/>
    </source>
</evidence>
<dbReference type="Pfam" id="PF07690">
    <property type="entry name" value="MFS_1"/>
    <property type="match status" value="1"/>
</dbReference>
<dbReference type="Gene3D" id="1.20.1250.20">
    <property type="entry name" value="MFS general substrate transporter like domains"/>
    <property type="match status" value="2"/>
</dbReference>